<dbReference type="PANTHER" id="PTHR13800:SF1">
    <property type="entry name" value="TRANSIENT RECEPTOR POTENTIAL CATION CHANNEL TRPM"/>
    <property type="match status" value="1"/>
</dbReference>
<feature type="domain" description="TRPM-like" evidence="12">
    <location>
        <begin position="1163"/>
        <end position="1300"/>
    </location>
</feature>
<feature type="domain" description="TRPM-like" evidence="12">
    <location>
        <begin position="619"/>
        <end position="740"/>
    </location>
</feature>
<dbReference type="GO" id="GO:0099604">
    <property type="term" value="F:ligand-gated calcium channel activity"/>
    <property type="evidence" value="ECO:0007669"/>
    <property type="project" value="TreeGrafter"/>
</dbReference>
<evidence type="ECO:0000256" key="5">
    <source>
        <dbReference type="ARBA" id="ARBA00023065"/>
    </source>
</evidence>
<evidence type="ECO:0000259" key="11">
    <source>
        <dbReference type="Pfam" id="PF18139"/>
    </source>
</evidence>
<feature type="transmembrane region" description="Helical" evidence="9">
    <location>
        <begin position="1609"/>
        <end position="1630"/>
    </location>
</feature>
<dbReference type="GO" id="GO:0005886">
    <property type="term" value="C:plasma membrane"/>
    <property type="evidence" value="ECO:0007669"/>
    <property type="project" value="TreeGrafter"/>
</dbReference>
<feature type="transmembrane region" description="Helical" evidence="9">
    <location>
        <begin position="1479"/>
        <end position="1498"/>
    </location>
</feature>
<gene>
    <name evidence="13" type="ORF">D915_000669</name>
</gene>
<dbReference type="Proteomes" id="UP000230066">
    <property type="component" value="Unassembled WGS sequence"/>
</dbReference>
<keyword evidence="6 9" id="KW-0472">Membrane</keyword>
<dbReference type="Pfam" id="PF18139">
    <property type="entry name" value="LSDAT_euk"/>
    <property type="match status" value="2"/>
</dbReference>
<feature type="domain" description="TRPM SLOG" evidence="11">
    <location>
        <begin position="401"/>
        <end position="495"/>
    </location>
</feature>
<feature type="compositionally biased region" description="Low complexity" evidence="8">
    <location>
        <begin position="891"/>
        <end position="903"/>
    </location>
</feature>
<feature type="transmembrane region" description="Helical" evidence="9">
    <location>
        <begin position="1320"/>
        <end position="1338"/>
    </location>
</feature>
<feature type="compositionally biased region" description="Polar residues" evidence="8">
    <location>
        <begin position="846"/>
        <end position="863"/>
    </location>
</feature>
<dbReference type="EMBL" id="JXXN02000143">
    <property type="protein sequence ID" value="THD28473.1"/>
    <property type="molecule type" value="Genomic_DNA"/>
</dbReference>
<feature type="compositionally biased region" description="Polar residues" evidence="8">
    <location>
        <begin position="1094"/>
        <end position="1103"/>
    </location>
</feature>
<feature type="region of interest" description="Disordered" evidence="8">
    <location>
        <begin position="733"/>
        <end position="942"/>
    </location>
</feature>
<evidence type="ECO:0000259" key="12">
    <source>
        <dbReference type="Pfam" id="PF25508"/>
    </source>
</evidence>
<dbReference type="InterPro" id="IPR041491">
    <property type="entry name" value="TRPM_SLOG"/>
</dbReference>
<comment type="caution">
    <text evidence="13">The sequence shown here is derived from an EMBL/GenBank/DDBJ whole genome shotgun (WGS) entry which is preliminary data.</text>
</comment>
<keyword evidence="4 9" id="KW-1133">Transmembrane helix</keyword>
<reference evidence="13" key="1">
    <citation type="submission" date="2019-03" db="EMBL/GenBank/DDBJ databases">
        <title>Improved annotation for the trematode Fasciola hepatica.</title>
        <authorList>
            <person name="Choi Y.-J."/>
            <person name="Martin J."/>
            <person name="Mitreva M."/>
        </authorList>
    </citation>
    <scope>NUCLEOTIDE SEQUENCE [LARGE SCALE GENOMIC DNA]</scope>
</reference>
<dbReference type="Pfam" id="PF25508">
    <property type="entry name" value="TRPM2"/>
    <property type="match status" value="2"/>
</dbReference>
<protein>
    <submittedName>
        <fullName evidence="13">Transient receptor potential cation channel subfamily m member</fullName>
    </submittedName>
</protein>
<accession>A0A4E0RLX4</accession>
<dbReference type="InterPro" id="IPR050927">
    <property type="entry name" value="TRPM"/>
</dbReference>
<feature type="region of interest" description="Disordered" evidence="8">
    <location>
        <begin position="2053"/>
        <end position="2074"/>
    </location>
</feature>
<evidence type="ECO:0000313" key="14">
    <source>
        <dbReference type="Proteomes" id="UP000230066"/>
    </source>
</evidence>
<evidence type="ECO:0000256" key="2">
    <source>
        <dbReference type="ARBA" id="ARBA00022448"/>
    </source>
</evidence>
<feature type="compositionally biased region" description="Low complexity" evidence="8">
    <location>
        <begin position="807"/>
        <end position="818"/>
    </location>
</feature>
<feature type="compositionally biased region" description="Basic and acidic residues" evidence="8">
    <location>
        <begin position="819"/>
        <end position="841"/>
    </location>
</feature>
<evidence type="ECO:0000256" key="7">
    <source>
        <dbReference type="ARBA" id="ARBA00023303"/>
    </source>
</evidence>
<evidence type="ECO:0000256" key="3">
    <source>
        <dbReference type="ARBA" id="ARBA00022692"/>
    </source>
</evidence>
<sequence length="2391" mass="269039">MDLTKTQNNSSGKKRKKSRKPQASTDRLTSTSCFDLNGEVYFTGAEEPLKFTRVTGRPSHAQWQQLLADRWNMKPPTLIISIIGSRAELSKRFKLTLKNGLWKAAESAGCCIISDGLDRGMTKIAGEAVRDYTEAYGGDHMVMVGVASSEQVAFCELFKANGTPKTKGRESRTTVYYPEPLSDEELDDNALSSTTSMNLPYWTERLTGDSQTKSVNSAKQPALTAQLSESEKDWKHEDTKHKFRLNSNHQYLLLVNNERHGLDDSRSNRYLETRILFERTIVTWAKPTNRSTTSSLSSKTAKISTKAASTEKKSGPGKQYSSHMETKIPRTSIALPSLENGLFDGTSRIFSKKSSTNHFEADEGVVTNKSVGRNGPVGGSLSAMVEATSNPEQPENYISHESATETQTTKSDVIAKVPICGIVAGSGASLIEHVYASVTLNRCPMVIVRGTGGMADVIANVVDFMAFKNSFEENVITDEEIDMKIASIIHETRTEVQGQPQGGRARNKKFQARSKETGLAEKQNGPDGGARSTEAPTQAVKPPVVNFKAYAHQVELLRDLTENYGHLLSVFDSEDTDLDGYMISALLSSAGLDTPRNELNLDQLEIAIRLNRADIARTKIFLEGKRWKRHGLDDFMFTVILNDQNDFVSLLLENGFNLEEFLTVHTLERLYTEFLKKTDYKSGLFQQLWKRARIYKMEWVMLRDIGRMIKNLVGDFYQPLYLSKKFRNTVVERGAHDSSDEDEIEQGSSEVKVRPRSYVLARPDESSSVTTSASSIPEDDEAVTLNASSDYPRANSAKNADSRRKTSTTSTKQSIKSDQTSDKSKPEGQRSHPVETNDVKKLPNRASRTPNSGSTITSVSNNMFPKERHNSRSGKLTQDNADDDHATLKGTSDSASDAESDTTLIQHRPRKHRRTILTERLSRQSDQRTTESRPLSTGTQPYGRRCIVRPINGLNLGYQPYLGITNPIYNGEPLPGKSGRTPQMGRRRLVTITQNGQTVIMAPIAQAESTRNLSIVSSNKMNGSVSRVTSNHELNHSFRSEIMAPTDEHARESNVRHAVFADDLNQPLFQRPRSVSHFGLGRSARPDHRPAMVQGTQRKSSSGARRVAHSILHPLTDPEKAQLQIREIERMARERRRDKERRHRHRVAQGKFTLMERLTGKAKEQRLEELKPAKLANFSHTSAVTFERPAREIMVLCILVGKLTMAEVFWTHEKEPIASALVASILFSELANKADDMTSKEEYDEAARSFEEKAERVLDECHQEDRVRTQLLLCRKLEFYGESSAIRLAARGRCIRFMAHPCCQELLSGIWMGELSPKCTWFQILSGIVVGLTFPVILPQIMRYTTIFGDTPPGSEQNLNADELDIQNDVARKSLREQISMVRYSLATNRFKTPPPRWKIQIIRIKSFYRAPVTRFVYNTIFYLLFLLLFSWSLLNGLTLSMSYFEILLVLMIVSLLSEELKQAFGLGSSIRDYINDGWNQLDVLAIGLFIIGFAIKIQAYRKIATHSEQAYNLMVQNRTQAILSSTNETFSSVLDTWWTSTTWLYESGGNESVDWIDSISAMYGTRNFTEQLPPQATNLISGDLINGTTGLAWNVDDPYFLLTNQPILISRIFYALSLFAFYVRLMYIFSFSMVLGPKLIMLNRMIVHDLLPFLLILLVCQIGYGIAVHSISFADGYYVDYEQSKMTINSTFKFKTGLESIYDAIIISYFQMFGLFRLNELEGESSKCRDENMCPQTSARRLSIVMLSAFVLLTQVLMFNLLVATFTSTYNEIEGSSQYFWCYQRYEMIQEFVDRPSVAPPFMLISYTIKLTGFIFSKLCNVILGREDEVDSDDDPFCRSIRENPALDRKLTKWEHMIGSRQTRVDAEGASGRKWTGGKRGDGHAIILRAGPGAGGGAAAVAAAKGAAGVGPGHAAGGDPTSLLQGIGPIFGPETEFIEDRFHELGNQLSRFVGIEERLSKMVQGTNRLVQVVKQISQQQKQIMASLIPNDGRRLVGRGTRGAHKSLLHEAVMNAVMGLGSHCTKIEEKIEEKIRIEEQCVKAVLTRTGAEEDEPDIVLEPKPGPPSRSVRGVPTTGRILERLIVSHRLWRIVPFNFEIYPGIRMNVPQAKTNWKTTYNEYRTFKITEDRLAIPYSGMDDENVNPAQVTFNSYDETSGVTRMTLRGRVRVFHSTDLKPDMSESTRALIGYPLNPTGRSGLHGRGLLPHWGPNHAVHVAMTRPHPDGLVRAGLPVIQVAVLHRNQNFCLPWYLLDHRADCEFHECTPNVVRAFITRRLYHVIPEKADAKVALMALKSADLSLVYTGFLPDHLNADHAWIETILMNIHENTEHTFPDQMLQVFLENDATEQVVWIDLRRQLGMRASHDELLSRLAIDRKVFYDENMNIEEYQ</sequence>
<comment type="subcellular location">
    <subcellularLocation>
        <location evidence="1">Membrane</location>
        <topology evidence="1">Multi-pass membrane protein</topology>
    </subcellularLocation>
</comment>
<dbReference type="Pfam" id="PF00520">
    <property type="entry name" value="Ion_trans"/>
    <property type="match status" value="1"/>
</dbReference>
<name>A0A4E0RLX4_FASHE</name>
<feature type="transmembrane region" description="Helical" evidence="9">
    <location>
        <begin position="1416"/>
        <end position="1435"/>
    </location>
</feature>
<evidence type="ECO:0000256" key="6">
    <source>
        <dbReference type="ARBA" id="ARBA00023136"/>
    </source>
</evidence>
<organism evidence="13 14">
    <name type="scientific">Fasciola hepatica</name>
    <name type="common">Liver fluke</name>
    <dbReference type="NCBI Taxonomy" id="6192"/>
    <lineage>
        <taxon>Eukaryota</taxon>
        <taxon>Metazoa</taxon>
        <taxon>Spiralia</taxon>
        <taxon>Lophotrochozoa</taxon>
        <taxon>Platyhelminthes</taxon>
        <taxon>Trematoda</taxon>
        <taxon>Digenea</taxon>
        <taxon>Plagiorchiida</taxon>
        <taxon>Echinostomata</taxon>
        <taxon>Echinostomatoidea</taxon>
        <taxon>Fasciolidae</taxon>
        <taxon>Fasciola</taxon>
    </lineage>
</organism>
<feature type="region of interest" description="Disordered" evidence="8">
    <location>
        <begin position="209"/>
        <end position="233"/>
    </location>
</feature>
<feature type="compositionally biased region" description="Basic and acidic residues" evidence="8">
    <location>
        <begin position="916"/>
        <end position="931"/>
    </location>
</feature>
<evidence type="ECO:0000259" key="10">
    <source>
        <dbReference type="Pfam" id="PF00520"/>
    </source>
</evidence>
<evidence type="ECO:0000256" key="4">
    <source>
        <dbReference type="ARBA" id="ARBA00022989"/>
    </source>
</evidence>
<evidence type="ECO:0000256" key="9">
    <source>
        <dbReference type="SAM" id="Phobius"/>
    </source>
</evidence>
<feature type="region of interest" description="Disordered" evidence="8">
    <location>
        <begin position="494"/>
        <end position="538"/>
    </location>
</feature>
<dbReference type="InterPro" id="IPR057366">
    <property type="entry name" value="TRPM-like"/>
</dbReference>
<feature type="transmembrane region" description="Helical" evidence="9">
    <location>
        <begin position="1740"/>
        <end position="1764"/>
    </location>
</feature>
<feature type="compositionally biased region" description="Polar residues" evidence="8">
    <location>
        <begin position="209"/>
        <end position="228"/>
    </location>
</feature>
<proteinExistence type="predicted"/>
<keyword evidence="7" id="KW-0407">Ion channel</keyword>
<evidence type="ECO:0000313" key="13">
    <source>
        <dbReference type="EMBL" id="THD28473.1"/>
    </source>
</evidence>
<dbReference type="Pfam" id="PF25969">
    <property type="entry name" value="NUDT9_N"/>
    <property type="match status" value="1"/>
</dbReference>
<keyword evidence="2" id="KW-0813">Transport</keyword>
<feature type="domain" description="Ion transport" evidence="10">
    <location>
        <begin position="1612"/>
        <end position="1776"/>
    </location>
</feature>
<feature type="region of interest" description="Disordered" evidence="8">
    <location>
        <begin position="1"/>
        <end position="29"/>
    </location>
</feature>
<feature type="region of interest" description="Disordered" evidence="8">
    <location>
        <begin position="1077"/>
        <end position="1104"/>
    </location>
</feature>
<dbReference type="Gene3D" id="3.90.79.10">
    <property type="entry name" value="Nucleoside Triphosphate Pyrophosphohydrolase"/>
    <property type="match status" value="1"/>
</dbReference>
<keyword evidence="3 9" id="KW-0812">Transmembrane</keyword>
<keyword evidence="14" id="KW-1185">Reference proteome</keyword>
<feature type="region of interest" description="Disordered" evidence="8">
    <location>
        <begin position="289"/>
        <end position="325"/>
    </location>
</feature>
<feature type="domain" description="TRPM SLOG" evidence="11">
    <location>
        <begin position="50"/>
        <end position="148"/>
    </location>
</feature>
<feature type="compositionally biased region" description="Low complexity" evidence="8">
    <location>
        <begin position="766"/>
        <end position="775"/>
    </location>
</feature>
<keyword evidence="5" id="KW-0406">Ion transport</keyword>
<dbReference type="InterPro" id="IPR005821">
    <property type="entry name" value="Ion_trans_dom"/>
</dbReference>
<evidence type="ECO:0000256" key="8">
    <source>
        <dbReference type="SAM" id="MobiDB-lite"/>
    </source>
</evidence>
<dbReference type="PANTHER" id="PTHR13800">
    <property type="entry name" value="TRANSIENT RECEPTOR POTENTIAL CATION CHANNEL, SUBFAMILY M, MEMBER 6"/>
    <property type="match status" value="1"/>
</dbReference>
<keyword evidence="13" id="KW-0675">Receptor</keyword>
<feature type="compositionally biased region" description="Low complexity" evidence="8">
    <location>
        <begin position="291"/>
        <end position="308"/>
    </location>
</feature>
<evidence type="ECO:0000256" key="1">
    <source>
        <dbReference type="ARBA" id="ARBA00004141"/>
    </source>
</evidence>
<feature type="transmembrane region" description="Helical" evidence="9">
    <location>
        <begin position="1651"/>
        <end position="1672"/>
    </location>
</feature>